<dbReference type="KEGG" id="nur:ATY38_01875"/>
<organism evidence="2 3">
    <name type="scientific">Nitrosomonas ureae</name>
    <dbReference type="NCBI Taxonomy" id="44577"/>
    <lineage>
        <taxon>Bacteria</taxon>
        <taxon>Pseudomonadati</taxon>
        <taxon>Pseudomonadota</taxon>
        <taxon>Betaproteobacteria</taxon>
        <taxon>Nitrosomonadales</taxon>
        <taxon>Nitrosomonadaceae</taxon>
        <taxon>Nitrosomonas</taxon>
    </lineage>
</organism>
<feature type="chain" id="PRO_5016343824" evidence="1">
    <location>
        <begin position="24"/>
        <end position="258"/>
    </location>
</feature>
<proteinExistence type="predicted"/>
<evidence type="ECO:0000256" key="1">
    <source>
        <dbReference type="SAM" id="SignalP"/>
    </source>
</evidence>
<evidence type="ECO:0000313" key="3">
    <source>
        <dbReference type="Proteomes" id="UP000182882"/>
    </source>
</evidence>
<dbReference type="Proteomes" id="UP000182882">
    <property type="component" value="Unassembled WGS sequence"/>
</dbReference>
<keyword evidence="1" id="KW-0732">Signal</keyword>
<evidence type="ECO:0000313" key="2">
    <source>
        <dbReference type="EMBL" id="SDT90366.1"/>
    </source>
</evidence>
<dbReference type="EMBL" id="FNLN01000009">
    <property type="protein sequence ID" value="SDT90366.1"/>
    <property type="molecule type" value="Genomic_DNA"/>
</dbReference>
<protein>
    <submittedName>
        <fullName evidence="2">Uncharacterized protein</fullName>
    </submittedName>
</protein>
<accession>A0A1H2E579</accession>
<keyword evidence="3" id="KW-1185">Reference proteome</keyword>
<dbReference type="RefSeq" id="WP_062557796.1">
    <property type="nucleotide sequence ID" value="NZ_CP013341.1"/>
</dbReference>
<dbReference type="AlphaFoldDB" id="A0A1H2E579"/>
<name>A0A1H2E579_9PROT</name>
<gene>
    <name evidence="2" type="ORF">SAMN05216406_10942</name>
</gene>
<reference evidence="3" key="1">
    <citation type="submission" date="2016-10" db="EMBL/GenBank/DDBJ databases">
        <authorList>
            <person name="Varghese N."/>
            <person name="Submissions S."/>
        </authorList>
    </citation>
    <scope>NUCLEOTIDE SEQUENCE [LARGE SCALE GENOMIC DNA]</scope>
    <source>
        <strain evidence="3">Nm10</strain>
    </source>
</reference>
<feature type="signal peptide" evidence="1">
    <location>
        <begin position="1"/>
        <end position="23"/>
    </location>
</feature>
<sequence length="258" mass="27924">MSKKIFNLGMAFVCVLFYSSVSAQDQHAGDIQPWRVGAEILVNNSLFEPDFGDLGGGLFATDEPGFDVNVEKGAFTPGNWLRFQPVGQLLFWNGTDWISAVPNGERIEITDALGNVIAFRTEGVSESTAVIGEIDSEGGLHEHVEMSIFDAANALGGSVGAYRIQLKLFESTANDETSVSIATSPITLVFNRGLEQDKFELAVSAAADLNNNSVFVADTGILTIQEVKALGTFYKVKLQHLGNFQFQLIEANEIPKAQ</sequence>